<evidence type="ECO:0000259" key="3">
    <source>
        <dbReference type="Pfam" id="PF02678"/>
    </source>
</evidence>
<proteinExistence type="inferred from homology"/>
<feature type="domain" description="Pirin C-terminal" evidence="4">
    <location>
        <begin position="124"/>
        <end position="177"/>
    </location>
</feature>
<dbReference type="Proteomes" id="UP001214603">
    <property type="component" value="Chromosome 1"/>
</dbReference>
<evidence type="ECO:0008006" key="7">
    <source>
        <dbReference type="Google" id="ProtNLM"/>
    </source>
</evidence>
<dbReference type="Pfam" id="PF05726">
    <property type="entry name" value="Pirin_C"/>
    <property type="match status" value="2"/>
</dbReference>
<comment type="similarity">
    <text evidence="1 2">Belongs to the pirin family.</text>
</comment>
<dbReference type="InterPro" id="IPR003829">
    <property type="entry name" value="Pirin_N_dom"/>
</dbReference>
<dbReference type="InterPro" id="IPR008778">
    <property type="entry name" value="Pirin_C_dom"/>
</dbReference>
<evidence type="ECO:0000256" key="1">
    <source>
        <dbReference type="ARBA" id="ARBA00008416"/>
    </source>
</evidence>
<feature type="domain" description="Pirin C-terminal" evidence="4">
    <location>
        <begin position="181"/>
        <end position="243"/>
    </location>
</feature>
<dbReference type="SUPFAM" id="SSF51182">
    <property type="entry name" value="RmlC-like cupins"/>
    <property type="match status" value="1"/>
</dbReference>
<gene>
    <name evidence="5" type="ORF">MOBT1_000733</name>
</gene>
<dbReference type="PANTHER" id="PTHR13903:SF8">
    <property type="entry name" value="PIRIN"/>
    <property type="match status" value="1"/>
</dbReference>
<evidence type="ECO:0000313" key="5">
    <source>
        <dbReference type="EMBL" id="WFD02055.1"/>
    </source>
</evidence>
<dbReference type="AlphaFoldDB" id="A0AAF0DYS3"/>
<evidence type="ECO:0000256" key="2">
    <source>
        <dbReference type="RuleBase" id="RU003457"/>
    </source>
</evidence>
<dbReference type="InterPro" id="IPR011051">
    <property type="entry name" value="RmlC_Cupin_sf"/>
</dbReference>
<sequence>MLDGYMEHEDFAGHRGIIGPGDIQWMMVGRGIMHAEVPVHRDQQGNALPIPQGLQLWIDLPVEAKKADCSYQEYASQHLPMQTPRASEPKETEGEGWSIKVISGQSHGVESPVRLPKNGGCYFIDVQLQPGGWLFQDIPHTWNAFLYISDGSIKIGDSNETYGQHHVLALSNPGLKTDTAEEAKNVLSNQDGVRIANVSDKPARVFLIAGEPMDHPVVQYGPFVMTSKKEIFEAIDDFQLSRNGFERAANWNSEIAKRLRH</sequence>
<dbReference type="PIRSF" id="PIRSF006232">
    <property type="entry name" value="Pirin"/>
    <property type="match status" value="1"/>
</dbReference>
<dbReference type="Pfam" id="PF02678">
    <property type="entry name" value="Pirin"/>
    <property type="match status" value="1"/>
</dbReference>
<evidence type="ECO:0000259" key="4">
    <source>
        <dbReference type="Pfam" id="PF05726"/>
    </source>
</evidence>
<dbReference type="InterPro" id="IPR012093">
    <property type="entry name" value="Pirin"/>
</dbReference>
<accession>A0AAF0DYS3</accession>
<evidence type="ECO:0000313" key="6">
    <source>
        <dbReference type="Proteomes" id="UP001214603"/>
    </source>
</evidence>
<protein>
    <recommendedName>
        <fullName evidence="7">Pirin</fullName>
    </recommendedName>
</protein>
<keyword evidence="6" id="KW-1185">Reference proteome</keyword>
<reference evidence="5" key="1">
    <citation type="submission" date="2023-03" db="EMBL/GenBank/DDBJ databases">
        <title>Mating type loci evolution in Malassezia.</title>
        <authorList>
            <person name="Coelho M.A."/>
        </authorList>
    </citation>
    <scope>NUCLEOTIDE SEQUENCE</scope>
    <source>
        <strain evidence="5">CBS 7876</strain>
    </source>
</reference>
<organism evidence="5 6">
    <name type="scientific">Malassezia obtusa</name>
    <dbReference type="NCBI Taxonomy" id="76774"/>
    <lineage>
        <taxon>Eukaryota</taxon>
        <taxon>Fungi</taxon>
        <taxon>Dikarya</taxon>
        <taxon>Basidiomycota</taxon>
        <taxon>Ustilaginomycotina</taxon>
        <taxon>Malasseziomycetes</taxon>
        <taxon>Malasseziales</taxon>
        <taxon>Malasseziaceae</taxon>
        <taxon>Malassezia</taxon>
    </lineage>
</organism>
<dbReference type="InterPro" id="IPR014710">
    <property type="entry name" value="RmlC-like_jellyroll"/>
</dbReference>
<name>A0AAF0DYS3_9BASI</name>
<dbReference type="CDD" id="cd02247">
    <property type="entry name" value="cupin_pirin_C"/>
    <property type="match status" value="1"/>
</dbReference>
<dbReference type="PANTHER" id="PTHR13903">
    <property type="entry name" value="PIRIN-RELATED"/>
    <property type="match status" value="1"/>
</dbReference>
<dbReference type="EMBL" id="CP119934">
    <property type="protein sequence ID" value="WFD02055.1"/>
    <property type="molecule type" value="Genomic_DNA"/>
</dbReference>
<dbReference type="Gene3D" id="2.60.120.10">
    <property type="entry name" value="Jelly Rolls"/>
    <property type="match status" value="2"/>
</dbReference>
<feature type="domain" description="Pirin N-terminal" evidence="3">
    <location>
        <begin position="1"/>
        <end position="58"/>
    </location>
</feature>